<proteinExistence type="predicted"/>
<dbReference type="EMBL" id="LN483076">
    <property type="protein sequence ID" value="CEA04860.1"/>
    <property type="molecule type" value="Genomic_DNA"/>
</dbReference>
<feature type="transmembrane region" description="Helical" evidence="1">
    <location>
        <begin position="33"/>
        <end position="52"/>
    </location>
</feature>
<name>A0A078MF09_9BACL</name>
<dbReference type="AlphaFoldDB" id="A0A078MF09"/>
<evidence type="ECO:0000313" key="2">
    <source>
        <dbReference type="EMBL" id="CEA04860.1"/>
    </source>
</evidence>
<keyword evidence="1" id="KW-0812">Transmembrane</keyword>
<gene>
    <name evidence="2" type="ORF">BN1050_02180</name>
</gene>
<keyword evidence="1" id="KW-0472">Membrane</keyword>
<feature type="transmembrane region" description="Helical" evidence="1">
    <location>
        <begin position="86"/>
        <end position="107"/>
    </location>
</feature>
<dbReference type="HOGENOM" id="CLU_989712_0_0_9"/>
<sequence length="281" mass="31261">MKDFKRQVDEIPVPRAVRGRINRSIAPNKMANPLWLVAVAALFFSMIALPTAPTSASHNTTTTLQGGLAVIVAIALVVAWWRKRIVYAIAGLLVVVIIYNVSVFQVAQIKPTLLADSTLQTAYVEVNKQDHFDVYSLNIGLLPIAERATIRQIEQHAYTVVYEITFTQPPAVNKKYVALATSHGLLPFTKPYAKTTVKALTMQGLFQRELSLKVDEPVTLTAIASDAPLYIDGKQVALPYTLPVDQTVVLRLAHTKRVDRIALTTDQGKIIWDYYEEANYE</sequence>
<evidence type="ECO:0000256" key="1">
    <source>
        <dbReference type="SAM" id="Phobius"/>
    </source>
</evidence>
<protein>
    <submittedName>
        <fullName evidence="2">Uncharacterized protein</fullName>
    </submittedName>
</protein>
<keyword evidence="1" id="KW-1133">Transmembrane helix</keyword>
<dbReference type="PATRIC" id="fig|1461583.4.peg.2098"/>
<organism evidence="2">
    <name type="scientific">Metalysinibacillus saudimassiliensis</name>
    <dbReference type="NCBI Taxonomy" id="1461583"/>
    <lineage>
        <taxon>Bacteria</taxon>
        <taxon>Bacillati</taxon>
        <taxon>Bacillota</taxon>
        <taxon>Bacilli</taxon>
        <taxon>Bacillales</taxon>
        <taxon>Caryophanaceae</taxon>
        <taxon>Metalysinibacillus</taxon>
    </lineage>
</organism>
<accession>A0A078MF09</accession>
<reference evidence="2" key="1">
    <citation type="submission" date="2014-07" db="EMBL/GenBank/DDBJ databases">
        <authorList>
            <person name="Urmite Genomes Urmite Genomes"/>
        </authorList>
    </citation>
    <scope>NUCLEOTIDE SEQUENCE</scope>
    <source>
        <strain evidence="2">13S34_air</strain>
    </source>
</reference>
<feature type="transmembrane region" description="Helical" evidence="1">
    <location>
        <begin position="64"/>
        <end position="81"/>
    </location>
</feature>